<dbReference type="GO" id="GO:0020037">
    <property type="term" value="F:heme binding"/>
    <property type="evidence" value="ECO:0007669"/>
    <property type="project" value="InterPro"/>
</dbReference>
<dbReference type="GO" id="GO:0005506">
    <property type="term" value="F:iron ion binding"/>
    <property type="evidence" value="ECO:0007669"/>
    <property type="project" value="InterPro"/>
</dbReference>
<dbReference type="InterPro" id="IPR036396">
    <property type="entry name" value="Cyt_P450_sf"/>
</dbReference>
<dbReference type="CDD" id="cd11061">
    <property type="entry name" value="CYP67-like"/>
    <property type="match status" value="1"/>
</dbReference>
<feature type="binding site" description="axial binding residue" evidence="7">
    <location>
        <position position="493"/>
    </location>
    <ligand>
        <name>heme</name>
        <dbReference type="ChEBI" id="CHEBI:30413"/>
    </ligand>
    <ligandPart>
        <name>Fe</name>
        <dbReference type="ChEBI" id="CHEBI:18248"/>
    </ligandPart>
</feature>
<keyword evidence="5 7" id="KW-0408">Iron</keyword>
<feature type="transmembrane region" description="Helical" evidence="8">
    <location>
        <begin position="37"/>
        <end position="57"/>
    </location>
</feature>
<dbReference type="Proteomes" id="UP000193240">
    <property type="component" value="Unassembled WGS sequence"/>
</dbReference>
<evidence type="ECO:0000256" key="8">
    <source>
        <dbReference type="SAM" id="Phobius"/>
    </source>
</evidence>
<dbReference type="InterPro" id="IPR001128">
    <property type="entry name" value="Cyt_P450"/>
</dbReference>
<comment type="similarity">
    <text evidence="2">Belongs to the cytochrome P450 family.</text>
</comment>
<comment type="cofactor">
    <cofactor evidence="1 7">
        <name>heme</name>
        <dbReference type="ChEBI" id="CHEBI:30413"/>
    </cofactor>
</comment>
<keyword evidence="7" id="KW-0349">Heme</keyword>
<keyword evidence="8" id="KW-0812">Transmembrane</keyword>
<evidence type="ECO:0000256" key="3">
    <source>
        <dbReference type="ARBA" id="ARBA00022723"/>
    </source>
</evidence>
<evidence type="ECO:0000256" key="6">
    <source>
        <dbReference type="ARBA" id="ARBA00023033"/>
    </source>
</evidence>
<dbReference type="InterPro" id="IPR050121">
    <property type="entry name" value="Cytochrome_P450_monoxygenase"/>
</dbReference>
<keyword evidence="8" id="KW-1133">Transmembrane helix</keyword>
<dbReference type="GO" id="GO:0016705">
    <property type="term" value="F:oxidoreductase activity, acting on paired donors, with incorporation or reduction of molecular oxygen"/>
    <property type="evidence" value="ECO:0007669"/>
    <property type="project" value="InterPro"/>
</dbReference>
<keyword evidence="3 7" id="KW-0479">Metal-binding</keyword>
<evidence type="ECO:0000256" key="1">
    <source>
        <dbReference type="ARBA" id="ARBA00001971"/>
    </source>
</evidence>
<evidence type="ECO:0000313" key="9">
    <source>
        <dbReference type="EMBL" id="OSS46519.1"/>
    </source>
</evidence>
<evidence type="ECO:0008006" key="11">
    <source>
        <dbReference type="Google" id="ProtNLM"/>
    </source>
</evidence>
<keyword evidence="4" id="KW-0560">Oxidoreductase</keyword>
<keyword evidence="6" id="KW-0503">Monooxygenase</keyword>
<evidence type="ECO:0000256" key="4">
    <source>
        <dbReference type="ARBA" id="ARBA00023002"/>
    </source>
</evidence>
<evidence type="ECO:0000313" key="10">
    <source>
        <dbReference type="Proteomes" id="UP000193240"/>
    </source>
</evidence>
<evidence type="ECO:0000256" key="2">
    <source>
        <dbReference type="ARBA" id="ARBA00010617"/>
    </source>
</evidence>
<name>A0A1Y2LSG1_EPING</name>
<reference evidence="9 10" key="1">
    <citation type="journal article" date="2017" name="Genome Announc.">
        <title>Genome sequence of the saprophytic ascomycete Epicoccum nigrum ICMP 19927 strain isolated from New Zealand.</title>
        <authorList>
            <person name="Fokin M."/>
            <person name="Fleetwood D."/>
            <person name="Weir B.S."/>
            <person name="Villas-Boas S.G."/>
        </authorList>
    </citation>
    <scope>NUCLEOTIDE SEQUENCE [LARGE SCALE GENOMIC DNA]</scope>
    <source>
        <strain evidence="9 10">ICMP 19927</strain>
    </source>
</reference>
<dbReference type="SUPFAM" id="SSF48264">
    <property type="entry name" value="Cytochrome P450"/>
    <property type="match status" value="1"/>
</dbReference>
<evidence type="ECO:0000256" key="7">
    <source>
        <dbReference type="PIRSR" id="PIRSR602401-1"/>
    </source>
</evidence>
<dbReference type="InterPro" id="IPR002401">
    <property type="entry name" value="Cyt_P450_E_grp-I"/>
</dbReference>
<accession>A0A1Y2LSG1</accession>
<dbReference type="Pfam" id="PF00067">
    <property type="entry name" value="p450"/>
    <property type="match status" value="1"/>
</dbReference>
<dbReference type="PRINTS" id="PR00463">
    <property type="entry name" value="EP450I"/>
</dbReference>
<sequence>MAKLMSSVQVARSPPVLAVLALLTHLTLHQNEWDNYLHIWVVIWLMGFGSVATVECIQDAQVRSIGAVAKVTATAVVWYFGVLTASTLAHRVLFHRLRKFPGPFVARFSKLHAVFAGVFPDYQYYKYSEALQKKYQTDVIRTGPRELAVFCADAIPLIHGPMSRCRKGPWYNLPSHITAASTHTCRDKQEHKTRRKAWDHALSAKALREYEPRLNRHALALMTRLKEEAQNPLVRITNWVNFYSFDVMGDIGFSRSFCMLEKGEEDAMIKLLHKSMEPMSVFGQIPWALNLITRTSAGAKPLIEHFNWTVAVLKERKAIIPKENEIFSWLLDPESLDVSPELNAESRLLVIAGSDTIAATLSFIAYEFCKNPEVQSKCRKAIDAATSGKDHLDIEDVQNIPYLDGVINETLRLHPAVPSGVQRETPPEGITLPNGIYIPGNIIIWMPTHCLQRDPRYFARPLQFMPERWTDEQPDAVIDKRAFMPFSTGVYNCVGQKLAMMELRSVAANLLRAFDISFAEGEDGSAIGMKNRDCFTISVGKLDVRLKPRCSVSA</sequence>
<dbReference type="PANTHER" id="PTHR24305">
    <property type="entry name" value="CYTOCHROME P450"/>
    <property type="match status" value="1"/>
</dbReference>
<dbReference type="InParanoid" id="A0A1Y2LSG1"/>
<keyword evidence="8" id="KW-0472">Membrane</keyword>
<dbReference type="EMBL" id="KZ107851">
    <property type="protein sequence ID" value="OSS46519.1"/>
    <property type="molecule type" value="Genomic_DNA"/>
</dbReference>
<dbReference type="STRING" id="105696.A0A1Y2LSG1"/>
<dbReference type="PRINTS" id="PR00385">
    <property type="entry name" value="P450"/>
</dbReference>
<dbReference type="AlphaFoldDB" id="A0A1Y2LSG1"/>
<protein>
    <recommendedName>
        <fullName evidence="11">Cytochrome P450</fullName>
    </recommendedName>
</protein>
<dbReference type="PANTHER" id="PTHR24305:SF187">
    <property type="entry name" value="P450, PUTATIVE (EUROFUNG)-RELATED"/>
    <property type="match status" value="1"/>
</dbReference>
<dbReference type="GO" id="GO:0004497">
    <property type="term" value="F:monooxygenase activity"/>
    <property type="evidence" value="ECO:0007669"/>
    <property type="project" value="UniProtKB-KW"/>
</dbReference>
<proteinExistence type="inferred from homology"/>
<keyword evidence="10" id="KW-1185">Reference proteome</keyword>
<feature type="transmembrane region" description="Helical" evidence="8">
    <location>
        <begin position="69"/>
        <end position="89"/>
    </location>
</feature>
<dbReference type="OMA" id="YNCVGQK"/>
<dbReference type="Gene3D" id="1.10.630.10">
    <property type="entry name" value="Cytochrome P450"/>
    <property type="match status" value="1"/>
</dbReference>
<dbReference type="FunFam" id="1.10.630.10:FF:000129">
    <property type="entry name" value="Benzoate 4-monooxygenase cytochrome P450"/>
    <property type="match status" value="1"/>
</dbReference>
<gene>
    <name evidence="9" type="ORF">B5807_08568</name>
</gene>
<organism evidence="9 10">
    <name type="scientific">Epicoccum nigrum</name>
    <name type="common">Soil fungus</name>
    <name type="synonym">Epicoccum purpurascens</name>
    <dbReference type="NCBI Taxonomy" id="105696"/>
    <lineage>
        <taxon>Eukaryota</taxon>
        <taxon>Fungi</taxon>
        <taxon>Dikarya</taxon>
        <taxon>Ascomycota</taxon>
        <taxon>Pezizomycotina</taxon>
        <taxon>Dothideomycetes</taxon>
        <taxon>Pleosporomycetidae</taxon>
        <taxon>Pleosporales</taxon>
        <taxon>Pleosporineae</taxon>
        <taxon>Didymellaceae</taxon>
        <taxon>Epicoccum</taxon>
    </lineage>
</organism>
<evidence type="ECO:0000256" key="5">
    <source>
        <dbReference type="ARBA" id="ARBA00023004"/>
    </source>
</evidence>